<dbReference type="PANTHER" id="PTHR23234">
    <property type="entry name" value="ZNF44 PROTEIN"/>
    <property type="match status" value="1"/>
</dbReference>
<comment type="subcellular location">
    <subcellularLocation>
        <location evidence="1">Nucleus</location>
    </subcellularLocation>
</comment>
<dbReference type="PROSITE" id="PS00028">
    <property type="entry name" value="ZINC_FINGER_C2H2_1"/>
    <property type="match status" value="2"/>
</dbReference>
<keyword evidence="7" id="KW-0539">Nucleus</keyword>
<feature type="domain" description="C2H2-type" evidence="9">
    <location>
        <begin position="84"/>
        <end position="112"/>
    </location>
</feature>
<feature type="domain" description="C2H2-type" evidence="9">
    <location>
        <begin position="121"/>
        <end position="141"/>
    </location>
</feature>
<dbReference type="EMBL" id="GANP01007398">
    <property type="protein sequence ID" value="JAB77070.1"/>
    <property type="molecule type" value="mRNA"/>
</dbReference>
<evidence type="ECO:0000256" key="2">
    <source>
        <dbReference type="ARBA" id="ARBA00022723"/>
    </source>
</evidence>
<evidence type="ECO:0000256" key="7">
    <source>
        <dbReference type="ARBA" id="ARBA00023242"/>
    </source>
</evidence>
<protein>
    <submittedName>
        <fullName evidence="10">Putative zinc ion binding protein</fullName>
    </submittedName>
</protein>
<dbReference type="PANTHER" id="PTHR23234:SF10">
    <property type="entry name" value="RIKEN CDNA 6720489N17 GENE-RELATED"/>
    <property type="match status" value="1"/>
</dbReference>
<dbReference type="GO" id="GO:0008270">
    <property type="term" value="F:zinc ion binding"/>
    <property type="evidence" value="ECO:0007669"/>
    <property type="project" value="UniProtKB-KW"/>
</dbReference>
<dbReference type="FunFam" id="3.30.160.60:FF:001004">
    <property type="entry name" value="Zinc finger protein 426"/>
    <property type="match status" value="1"/>
</dbReference>
<dbReference type="FunFam" id="3.30.160.60:FF:002343">
    <property type="entry name" value="Zinc finger protein 33A"/>
    <property type="match status" value="1"/>
</dbReference>
<proteinExistence type="evidence at transcript level"/>
<evidence type="ECO:0000256" key="5">
    <source>
        <dbReference type="ARBA" id="ARBA00022833"/>
    </source>
</evidence>
<dbReference type="InterPro" id="IPR050758">
    <property type="entry name" value="Znf_C2H2-type"/>
</dbReference>
<feature type="domain" description="C2H2-type" evidence="9">
    <location>
        <begin position="170"/>
        <end position="197"/>
    </location>
</feature>
<accession>V5H276</accession>
<evidence type="ECO:0000313" key="10">
    <source>
        <dbReference type="EMBL" id="JAB77070.1"/>
    </source>
</evidence>
<evidence type="ECO:0000256" key="3">
    <source>
        <dbReference type="ARBA" id="ARBA00022737"/>
    </source>
</evidence>
<evidence type="ECO:0000256" key="4">
    <source>
        <dbReference type="ARBA" id="ARBA00022771"/>
    </source>
</evidence>
<evidence type="ECO:0000256" key="8">
    <source>
        <dbReference type="PROSITE-ProRule" id="PRU00042"/>
    </source>
</evidence>
<keyword evidence="5" id="KW-0862">Zinc</keyword>
<dbReference type="InterPro" id="IPR036236">
    <property type="entry name" value="Znf_C2H2_sf"/>
</dbReference>
<dbReference type="GO" id="GO:0003677">
    <property type="term" value="F:DNA binding"/>
    <property type="evidence" value="ECO:0007669"/>
    <property type="project" value="UniProtKB-KW"/>
</dbReference>
<sequence>MEPIQSTSRGDGATLLGETSCQLKVTEDIWFRCCSCTYVTKDQLVIVSHLAAHGDQQSDCQHPSIARLRSQVFGKKNKGEKPLLKCKFCPREFVYNYRFGSTTTRTHTGEKPLKLACNSPKAFSLNSLLQSHNRTHTNERPFKCKQCPLTFAQNYYLRNHSRTHSGEKPFKCQQCPKAFAQASSLRSHNQTHTGEKPLKCKQYL</sequence>
<keyword evidence="2" id="KW-0479">Metal-binding</keyword>
<name>V5H276_IXORI</name>
<dbReference type="GO" id="GO:0006355">
    <property type="term" value="P:regulation of DNA-templated transcription"/>
    <property type="evidence" value="ECO:0007669"/>
    <property type="project" value="UniProtKB-ARBA"/>
</dbReference>
<dbReference type="Gene3D" id="3.30.160.60">
    <property type="entry name" value="Classic Zinc Finger"/>
    <property type="match status" value="3"/>
</dbReference>
<dbReference type="PROSITE" id="PS50157">
    <property type="entry name" value="ZINC_FINGER_C2H2_2"/>
    <property type="match status" value="4"/>
</dbReference>
<dbReference type="InterPro" id="IPR013087">
    <property type="entry name" value="Znf_C2H2_type"/>
</dbReference>
<feature type="domain" description="C2H2-type" evidence="9">
    <location>
        <begin position="142"/>
        <end position="169"/>
    </location>
</feature>
<reference evidence="10" key="1">
    <citation type="journal article" date="2015" name="Sci. Rep.">
        <title>Tissue- and time-dependent transcription in Ixodes ricinus salivary glands and midguts when blood feeding on the vertebrate host.</title>
        <authorList>
            <person name="Kotsyfakis M."/>
            <person name="Schwarz A."/>
            <person name="Erhart J."/>
            <person name="Ribeiro J.M."/>
        </authorList>
    </citation>
    <scope>NUCLEOTIDE SEQUENCE</scope>
    <source>
        <tissue evidence="10">Salivary gland and midgut</tissue>
    </source>
</reference>
<dbReference type="SMART" id="SM00355">
    <property type="entry name" value="ZnF_C2H2"/>
    <property type="match status" value="4"/>
</dbReference>
<dbReference type="Pfam" id="PF00096">
    <property type="entry name" value="zf-C2H2"/>
    <property type="match status" value="2"/>
</dbReference>
<evidence type="ECO:0000259" key="9">
    <source>
        <dbReference type="PROSITE" id="PS50157"/>
    </source>
</evidence>
<keyword evidence="6" id="KW-0238">DNA-binding</keyword>
<keyword evidence="3" id="KW-0677">Repeat</keyword>
<keyword evidence="4 8" id="KW-0863">Zinc-finger</keyword>
<evidence type="ECO:0000256" key="1">
    <source>
        <dbReference type="ARBA" id="ARBA00004123"/>
    </source>
</evidence>
<dbReference type="AlphaFoldDB" id="V5H276"/>
<evidence type="ECO:0000256" key="6">
    <source>
        <dbReference type="ARBA" id="ARBA00023125"/>
    </source>
</evidence>
<organism evidence="10">
    <name type="scientific">Ixodes ricinus</name>
    <name type="common">Common tick</name>
    <name type="synonym">Acarus ricinus</name>
    <dbReference type="NCBI Taxonomy" id="34613"/>
    <lineage>
        <taxon>Eukaryota</taxon>
        <taxon>Metazoa</taxon>
        <taxon>Ecdysozoa</taxon>
        <taxon>Arthropoda</taxon>
        <taxon>Chelicerata</taxon>
        <taxon>Arachnida</taxon>
        <taxon>Acari</taxon>
        <taxon>Parasitiformes</taxon>
        <taxon>Ixodida</taxon>
        <taxon>Ixodoidea</taxon>
        <taxon>Ixodidae</taxon>
        <taxon>Ixodinae</taxon>
        <taxon>Ixodes</taxon>
    </lineage>
</organism>
<dbReference type="SUPFAM" id="SSF57667">
    <property type="entry name" value="beta-beta-alpha zinc fingers"/>
    <property type="match status" value="2"/>
</dbReference>
<dbReference type="GO" id="GO:0005634">
    <property type="term" value="C:nucleus"/>
    <property type="evidence" value="ECO:0007669"/>
    <property type="project" value="UniProtKB-SubCell"/>
</dbReference>